<gene>
    <name evidence="1" type="ORF">LCGC14_2588610</name>
</gene>
<dbReference type="AlphaFoldDB" id="A0A0F9CND8"/>
<accession>A0A0F9CND8</accession>
<feature type="non-terminal residue" evidence="1">
    <location>
        <position position="55"/>
    </location>
</feature>
<comment type="caution">
    <text evidence="1">The sequence shown here is derived from an EMBL/GenBank/DDBJ whole genome shotgun (WGS) entry which is preliminary data.</text>
</comment>
<proteinExistence type="predicted"/>
<protein>
    <submittedName>
        <fullName evidence="1">Uncharacterized protein</fullName>
    </submittedName>
</protein>
<organism evidence="1">
    <name type="scientific">marine sediment metagenome</name>
    <dbReference type="NCBI Taxonomy" id="412755"/>
    <lineage>
        <taxon>unclassified sequences</taxon>
        <taxon>metagenomes</taxon>
        <taxon>ecological metagenomes</taxon>
    </lineage>
</organism>
<evidence type="ECO:0000313" key="1">
    <source>
        <dbReference type="EMBL" id="KKL07176.1"/>
    </source>
</evidence>
<dbReference type="EMBL" id="LAZR01043396">
    <property type="protein sequence ID" value="KKL07176.1"/>
    <property type="molecule type" value="Genomic_DNA"/>
</dbReference>
<reference evidence="1" key="1">
    <citation type="journal article" date="2015" name="Nature">
        <title>Complex archaea that bridge the gap between prokaryotes and eukaryotes.</title>
        <authorList>
            <person name="Spang A."/>
            <person name="Saw J.H."/>
            <person name="Jorgensen S.L."/>
            <person name="Zaremba-Niedzwiedzka K."/>
            <person name="Martijn J."/>
            <person name="Lind A.E."/>
            <person name="van Eijk R."/>
            <person name="Schleper C."/>
            <person name="Guy L."/>
            <person name="Ettema T.J."/>
        </authorList>
    </citation>
    <scope>NUCLEOTIDE SEQUENCE</scope>
</reference>
<name>A0A0F9CND8_9ZZZZ</name>
<sequence length="55" mass="6533">MDNSQILLVTAFEAYLAELLNFLRKYEGLELLDPIELEFQKKDRIKAEFQELNID</sequence>